<protein>
    <submittedName>
        <fullName evidence="2">Uncharacterized protein</fullName>
    </submittedName>
</protein>
<keyword evidence="1" id="KW-0472">Membrane</keyword>
<keyword evidence="1" id="KW-1133">Transmembrane helix</keyword>
<name>A0A0E9TXY2_ANGAN</name>
<evidence type="ECO:0000313" key="2">
    <source>
        <dbReference type="EMBL" id="JAH58539.1"/>
    </source>
</evidence>
<keyword evidence="1" id="KW-0812">Transmembrane</keyword>
<sequence length="44" mass="5136">MLYYNSCLGKASSTISEARKSFHFFFIYLMDCPVSMVTSWTFKP</sequence>
<accession>A0A0E9TXY2</accession>
<reference evidence="2" key="1">
    <citation type="submission" date="2014-11" db="EMBL/GenBank/DDBJ databases">
        <authorList>
            <person name="Amaro Gonzalez C."/>
        </authorList>
    </citation>
    <scope>NUCLEOTIDE SEQUENCE</scope>
</reference>
<dbReference type="AlphaFoldDB" id="A0A0E9TXY2"/>
<reference evidence="2" key="2">
    <citation type="journal article" date="2015" name="Fish Shellfish Immunol.">
        <title>Early steps in the European eel (Anguilla anguilla)-Vibrio vulnificus interaction in the gills: Role of the RtxA13 toxin.</title>
        <authorList>
            <person name="Callol A."/>
            <person name="Pajuelo D."/>
            <person name="Ebbesson L."/>
            <person name="Teles M."/>
            <person name="MacKenzie S."/>
            <person name="Amaro C."/>
        </authorList>
    </citation>
    <scope>NUCLEOTIDE SEQUENCE</scope>
</reference>
<organism evidence="2">
    <name type="scientific">Anguilla anguilla</name>
    <name type="common">European freshwater eel</name>
    <name type="synonym">Muraena anguilla</name>
    <dbReference type="NCBI Taxonomy" id="7936"/>
    <lineage>
        <taxon>Eukaryota</taxon>
        <taxon>Metazoa</taxon>
        <taxon>Chordata</taxon>
        <taxon>Craniata</taxon>
        <taxon>Vertebrata</taxon>
        <taxon>Euteleostomi</taxon>
        <taxon>Actinopterygii</taxon>
        <taxon>Neopterygii</taxon>
        <taxon>Teleostei</taxon>
        <taxon>Anguilliformes</taxon>
        <taxon>Anguillidae</taxon>
        <taxon>Anguilla</taxon>
    </lineage>
</organism>
<dbReference type="EMBL" id="GBXM01050038">
    <property type="protein sequence ID" value="JAH58539.1"/>
    <property type="molecule type" value="Transcribed_RNA"/>
</dbReference>
<proteinExistence type="predicted"/>
<feature type="transmembrane region" description="Helical" evidence="1">
    <location>
        <begin position="21"/>
        <end position="42"/>
    </location>
</feature>
<evidence type="ECO:0000256" key="1">
    <source>
        <dbReference type="SAM" id="Phobius"/>
    </source>
</evidence>